<organism evidence="3 4">
    <name type="scientific">Candidatus Methanoperedens nitratireducens</name>
    <dbReference type="NCBI Taxonomy" id="1392998"/>
    <lineage>
        <taxon>Archaea</taxon>
        <taxon>Methanobacteriati</taxon>
        <taxon>Methanobacteriota</taxon>
        <taxon>Stenosarchaea group</taxon>
        <taxon>Methanomicrobia</taxon>
        <taxon>Methanosarcinales</taxon>
        <taxon>ANME-2 cluster</taxon>
        <taxon>Candidatus Methanoperedentaceae</taxon>
        <taxon>Candidatus Methanoperedens</taxon>
    </lineage>
</organism>
<dbReference type="InterPro" id="IPR005110">
    <property type="entry name" value="MoeA_linker/N"/>
</dbReference>
<dbReference type="Pfam" id="PF03453">
    <property type="entry name" value="MoeA_N"/>
    <property type="match status" value="1"/>
</dbReference>
<gene>
    <name evidence="3" type="ORF">MPEBLZ_01781</name>
</gene>
<name>A0A0P8A634_9EURY</name>
<feature type="domain" description="MoaB/Mog" evidence="2">
    <location>
        <begin position="176"/>
        <end position="306"/>
    </location>
</feature>
<evidence type="ECO:0000259" key="2">
    <source>
        <dbReference type="SMART" id="SM00852"/>
    </source>
</evidence>
<dbReference type="PROSITE" id="PS01079">
    <property type="entry name" value="MOCF_BIOSYNTHESIS_2"/>
    <property type="match status" value="1"/>
</dbReference>
<dbReference type="PANTHER" id="PTHR10192">
    <property type="entry name" value="MOLYBDOPTERIN BIOSYNTHESIS PROTEIN"/>
    <property type="match status" value="1"/>
</dbReference>
<dbReference type="InterPro" id="IPR001453">
    <property type="entry name" value="MoaB/Mog_dom"/>
</dbReference>
<comment type="caution">
    <text evidence="3">The sequence shown here is derived from an EMBL/GenBank/DDBJ whole genome shotgun (WGS) entry which is preliminary data.</text>
</comment>
<evidence type="ECO:0000313" key="3">
    <source>
        <dbReference type="EMBL" id="KPQ43598.1"/>
    </source>
</evidence>
<dbReference type="InterPro" id="IPR036425">
    <property type="entry name" value="MoaB/Mog-like_dom_sf"/>
</dbReference>
<dbReference type="GO" id="GO:0006777">
    <property type="term" value="P:Mo-molybdopterin cofactor biosynthetic process"/>
    <property type="evidence" value="ECO:0007669"/>
    <property type="project" value="UniProtKB-KW"/>
</dbReference>
<dbReference type="SMART" id="SM00852">
    <property type="entry name" value="MoCF_biosynth"/>
    <property type="match status" value="1"/>
</dbReference>
<dbReference type="Pfam" id="PF00994">
    <property type="entry name" value="MoCF_biosynth"/>
    <property type="match status" value="1"/>
</dbReference>
<dbReference type="Proteomes" id="UP000050360">
    <property type="component" value="Unassembled WGS sequence"/>
</dbReference>
<dbReference type="GO" id="GO:0005829">
    <property type="term" value="C:cytosol"/>
    <property type="evidence" value="ECO:0007669"/>
    <property type="project" value="TreeGrafter"/>
</dbReference>
<dbReference type="EMBL" id="LKCM01000137">
    <property type="protein sequence ID" value="KPQ43598.1"/>
    <property type="molecule type" value="Genomic_DNA"/>
</dbReference>
<dbReference type="Gene3D" id="2.170.190.11">
    <property type="entry name" value="Molybdopterin biosynthesis moea protein, domain 3"/>
    <property type="match status" value="1"/>
</dbReference>
<dbReference type="InterPro" id="IPR038987">
    <property type="entry name" value="MoeA-like"/>
</dbReference>
<dbReference type="GO" id="GO:0061599">
    <property type="term" value="F:molybdopterin molybdotransferase activity"/>
    <property type="evidence" value="ECO:0007669"/>
    <property type="project" value="TreeGrafter"/>
</dbReference>
<reference evidence="3 4" key="1">
    <citation type="submission" date="2015-09" db="EMBL/GenBank/DDBJ databases">
        <title>A metagenomics-based metabolic model of nitrate-dependent anaerobic oxidation of methane by Methanoperedens-like archaea.</title>
        <authorList>
            <person name="Arshad A."/>
            <person name="Speth D.R."/>
            <person name="De Graaf R.M."/>
            <person name="Op Den Camp H.J."/>
            <person name="Jetten M.S."/>
            <person name="Welte C.U."/>
        </authorList>
    </citation>
    <scope>NUCLEOTIDE SEQUENCE [LARGE SCALE GENOMIC DNA]</scope>
</reference>
<dbReference type="SUPFAM" id="SSF53218">
    <property type="entry name" value="Molybdenum cofactor biosynthesis proteins"/>
    <property type="match status" value="1"/>
</dbReference>
<dbReference type="NCBIfam" id="TIGR00177">
    <property type="entry name" value="molyb_syn"/>
    <property type="match status" value="1"/>
</dbReference>
<dbReference type="CDD" id="cd00887">
    <property type="entry name" value="MoeA"/>
    <property type="match status" value="1"/>
</dbReference>
<protein>
    <submittedName>
        <fullName evidence="3">Molybdopterin molybdochelatase</fullName>
    </submittedName>
</protein>
<dbReference type="InterPro" id="IPR008284">
    <property type="entry name" value="MoCF_biosynth_CS"/>
</dbReference>
<keyword evidence="1" id="KW-0501">Molybdenum cofactor biosynthesis</keyword>
<evidence type="ECO:0000256" key="1">
    <source>
        <dbReference type="ARBA" id="ARBA00023150"/>
    </source>
</evidence>
<evidence type="ECO:0000313" key="4">
    <source>
        <dbReference type="Proteomes" id="UP000050360"/>
    </source>
</evidence>
<dbReference type="PANTHER" id="PTHR10192:SF5">
    <property type="entry name" value="GEPHYRIN"/>
    <property type="match status" value="1"/>
</dbReference>
<proteinExistence type="predicted"/>
<accession>A0A0P8A634</accession>
<dbReference type="SUPFAM" id="SSF63882">
    <property type="entry name" value="MoeA N-terminal region -like"/>
    <property type="match status" value="1"/>
</dbReference>
<dbReference type="InterPro" id="IPR036135">
    <property type="entry name" value="MoeA_linker/N_sf"/>
</dbReference>
<dbReference type="Gene3D" id="3.90.105.10">
    <property type="entry name" value="Molybdopterin biosynthesis moea protein, domain 2"/>
    <property type="match status" value="1"/>
</dbReference>
<dbReference type="Gene3D" id="3.40.980.10">
    <property type="entry name" value="MoaB/Mog-like domain"/>
    <property type="match status" value="1"/>
</dbReference>
<sequence>MKPPISLKEALEKINELKNKYYFRRGSELVDLNDSISRELSETIFADSMSPEFDIAAMDGFAVRCDDAYPLIISGSVYAGDRMAKFNQGEAVAIATGALLPQGADAVLKIEDSEVKKDQLFGKRLKKWENVFRAGSDYRTGDKIFEKNHRIMPQSAALLYSLGIEKVPVFRKVRTGIISTGTEIHNGMIKNTNAVLIQGFMKELGCESTFIGTVPDDYDKTKNMLLKATDNNDIVFTTGGVSVGERDYVADIIAKTGEIIFHRVAIRPGKPIAVGIINDTPVFSLPGKPTGAFAALEMVVRSYFTKIPRATCKLTINEDILLQEEGFSYILFVKIAQDVANTMGYKSSGMKLFEKEYETAIISASPRSTIVDGYVVTDRNMEKGELVEVHLFS</sequence>
<dbReference type="AlphaFoldDB" id="A0A0P8A634"/>